<gene>
    <name evidence="2" type="ORF">SK128_026504</name>
</gene>
<comment type="caution">
    <text evidence="2">The sequence shown here is derived from an EMBL/GenBank/DDBJ whole genome shotgun (WGS) entry which is preliminary data.</text>
</comment>
<evidence type="ECO:0000313" key="3">
    <source>
        <dbReference type="Proteomes" id="UP001381693"/>
    </source>
</evidence>
<feature type="compositionally biased region" description="Pro residues" evidence="1">
    <location>
        <begin position="8"/>
        <end position="39"/>
    </location>
</feature>
<evidence type="ECO:0000256" key="1">
    <source>
        <dbReference type="SAM" id="MobiDB-lite"/>
    </source>
</evidence>
<name>A0AAN8XLZ2_HALRR</name>
<dbReference type="Proteomes" id="UP001381693">
    <property type="component" value="Unassembled WGS sequence"/>
</dbReference>
<organism evidence="2 3">
    <name type="scientific">Halocaridina rubra</name>
    <name type="common">Hawaiian red shrimp</name>
    <dbReference type="NCBI Taxonomy" id="373956"/>
    <lineage>
        <taxon>Eukaryota</taxon>
        <taxon>Metazoa</taxon>
        <taxon>Ecdysozoa</taxon>
        <taxon>Arthropoda</taxon>
        <taxon>Crustacea</taxon>
        <taxon>Multicrustacea</taxon>
        <taxon>Malacostraca</taxon>
        <taxon>Eumalacostraca</taxon>
        <taxon>Eucarida</taxon>
        <taxon>Decapoda</taxon>
        <taxon>Pleocyemata</taxon>
        <taxon>Caridea</taxon>
        <taxon>Atyoidea</taxon>
        <taxon>Atyidae</taxon>
        <taxon>Halocaridina</taxon>
    </lineage>
</organism>
<keyword evidence="3" id="KW-1185">Reference proteome</keyword>
<proteinExistence type="predicted"/>
<reference evidence="2 3" key="1">
    <citation type="submission" date="2023-11" db="EMBL/GenBank/DDBJ databases">
        <title>Halocaridina rubra genome assembly.</title>
        <authorList>
            <person name="Smith C."/>
        </authorList>
    </citation>
    <scope>NUCLEOTIDE SEQUENCE [LARGE SCALE GENOMIC DNA]</scope>
    <source>
        <strain evidence="2">EP-1</strain>
        <tissue evidence="2">Whole</tissue>
    </source>
</reference>
<protein>
    <submittedName>
        <fullName evidence="2">Uncharacterized protein</fullName>
    </submittedName>
</protein>
<dbReference type="AlphaFoldDB" id="A0AAN8XLZ2"/>
<accession>A0AAN8XLZ2</accession>
<feature type="region of interest" description="Disordered" evidence="1">
    <location>
        <begin position="1"/>
        <end position="42"/>
    </location>
</feature>
<dbReference type="EMBL" id="JAXCGZ010000429">
    <property type="protein sequence ID" value="KAK7085997.1"/>
    <property type="molecule type" value="Genomic_DNA"/>
</dbReference>
<evidence type="ECO:0000313" key="2">
    <source>
        <dbReference type="EMBL" id="KAK7085997.1"/>
    </source>
</evidence>
<sequence length="61" mass="6799">MTHAIPTQPNPTQPNPTQPNPTQPNPTQPNPTHLTPPQPNNLWGRSLEIRVHFLIFCSLGI</sequence>